<keyword evidence="1" id="KW-0547">Nucleotide-binding</keyword>
<feature type="chain" id="PRO_5044781018" description="ATP synthase F0 subunit 8" evidence="4">
    <location>
        <begin position="16"/>
        <end position="123"/>
    </location>
</feature>
<dbReference type="SUPFAM" id="SSF55856">
    <property type="entry name" value="Cytochrome b5-like heme/steroid binding domain"/>
    <property type="match status" value="1"/>
</dbReference>
<evidence type="ECO:0008006" key="7">
    <source>
        <dbReference type="Google" id="ProtNLM"/>
    </source>
</evidence>
<name>A0ABD3CIJ7_9LAMI</name>
<dbReference type="Proteomes" id="UP001632038">
    <property type="component" value="Unassembled WGS sequence"/>
</dbReference>
<evidence type="ECO:0000313" key="5">
    <source>
        <dbReference type="EMBL" id="KAL3629094.1"/>
    </source>
</evidence>
<dbReference type="PANTHER" id="PTHR18937">
    <property type="entry name" value="STRUCTURAL MAINTENANCE OF CHROMOSOMES SMC FAMILY MEMBER"/>
    <property type="match status" value="1"/>
</dbReference>
<keyword evidence="3" id="KW-0539">Nucleus</keyword>
<accession>A0ABD3CIJ7</accession>
<evidence type="ECO:0000256" key="2">
    <source>
        <dbReference type="ARBA" id="ARBA00022840"/>
    </source>
</evidence>
<dbReference type="AlphaFoldDB" id="A0ABD3CIJ7"/>
<evidence type="ECO:0000256" key="1">
    <source>
        <dbReference type="ARBA" id="ARBA00022741"/>
    </source>
</evidence>
<organism evidence="5 6">
    <name type="scientific">Castilleja foliolosa</name>
    <dbReference type="NCBI Taxonomy" id="1961234"/>
    <lineage>
        <taxon>Eukaryota</taxon>
        <taxon>Viridiplantae</taxon>
        <taxon>Streptophyta</taxon>
        <taxon>Embryophyta</taxon>
        <taxon>Tracheophyta</taxon>
        <taxon>Spermatophyta</taxon>
        <taxon>Magnoliopsida</taxon>
        <taxon>eudicotyledons</taxon>
        <taxon>Gunneridae</taxon>
        <taxon>Pentapetalae</taxon>
        <taxon>asterids</taxon>
        <taxon>lamiids</taxon>
        <taxon>Lamiales</taxon>
        <taxon>Orobanchaceae</taxon>
        <taxon>Pedicularideae</taxon>
        <taxon>Castillejinae</taxon>
        <taxon>Castilleja</taxon>
    </lineage>
</organism>
<protein>
    <recommendedName>
        <fullName evidence="7">ATP synthase F0 subunit 8</fullName>
    </recommendedName>
</protein>
<proteinExistence type="predicted"/>
<evidence type="ECO:0000313" key="6">
    <source>
        <dbReference type="Proteomes" id="UP001632038"/>
    </source>
</evidence>
<dbReference type="GO" id="GO:0005524">
    <property type="term" value="F:ATP binding"/>
    <property type="evidence" value="ECO:0007669"/>
    <property type="project" value="UniProtKB-KW"/>
</dbReference>
<reference evidence="6" key="1">
    <citation type="journal article" date="2024" name="IScience">
        <title>Strigolactones Initiate the Formation of Haustorium-like Structures in Castilleja.</title>
        <authorList>
            <person name="Buerger M."/>
            <person name="Peterson D."/>
            <person name="Chory J."/>
        </authorList>
    </citation>
    <scope>NUCLEOTIDE SEQUENCE [LARGE SCALE GENOMIC DNA]</scope>
</reference>
<evidence type="ECO:0000256" key="4">
    <source>
        <dbReference type="SAM" id="SignalP"/>
    </source>
</evidence>
<sequence length="123" mass="14701">MDLLVMTLFLGLVLAMFMLIPRLRKSDHVKPVKSNISNKASDAYTKAEVSLHNKRTDCWIIIKEKLYRRKVSLYNERVGDLNLVTQERDDIKKQYDEWRKRRLDEFMACFNTISLKLKEMYQV</sequence>
<dbReference type="PANTHER" id="PTHR18937:SF172">
    <property type="entry name" value="STRUCTURAL MAINTENANCE OF CHROMOSOMES PROTEIN"/>
    <property type="match status" value="1"/>
</dbReference>
<dbReference type="EMBL" id="JAVIJP010000034">
    <property type="protein sequence ID" value="KAL3629094.1"/>
    <property type="molecule type" value="Genomic_DNA"/>
</dbReference>
<evidence type="ECO:0000256" key="3">
    <source>
        <dbReference type="ARBA" id="ARBA00023242"/>
    </source>
</evidence>
<dbReference type="InterPro" id="IPR036400">
    <property type="entry name" value="Cyt_B5-like_heme/steroid_sf"/>
</dbReference>
<dbReference type="Gene3D" id="3.10.120.10">
    <property type="entry name" value="Cytochrome b5-like heme/steroid binding domain"/>
    <property type="match status" value="1"/>
</dbReference>
<feature type="signal peptide" evidence="4">
    <location>
        <begin position="1"/>
        <end position="15"/>
    </location>
</feature>
<keyword evidence="6" id="KW-1185">Reference proteome</keyword>
<keyword evidence="2" id="KW-0067">ATP-binding</keyword>
<gene>
    <name evidence="5" type="ORF">CASFOL_026316</name>
</gene>
<comment type="caution">
    <text evidence="5">The sequence shown here is derived from an EMBL/GenBank/DDBJ whole genome shotgun (WGS) entry which is preliminary data.</text>
</comment>
<keyword evidence="4" id="KW-0732">Signal</keyword>